<dbReference type="RefSeq" id="WP_220747638.1">
    <property type="nucleotide sequence ID" value="NZ_BPFH01000001.1"/>
</dbReference>
<dbReference type="SMART" id="SM00342">
    <property type="entry name" value="HTH_ARAC"/>
    <property type="match status" value="1"/>
</dbReference>
<keyword evidence="3" id="KW-0804">Transcription</keyword>
<evidence type="ECO:0000313" key="7">
    <source>
        <dbReference type="Proteomes" id="UP000786693"/>
    </source>
</evidence>
<evidence type="ECO:0000256" key="2">
    <source>
        <dbReference type="ARBA" id="ARBA00023125"/>
    </source>
</evidence>
<evidence type="ECO:0000259" key="5">
    <source>
        <dbReference type="PROSITE" id="PS01124"/>
    </source>
</evidence>
<feature type="transmembrane region" description="Helical" evidence="4">
    <location>
        <begin position="87"/>
        <end position="104"/>
    </location>
</feature>
<protein>
    <submittedName>
        <fullName evidence="6">AraC family transcriptional regulator</fullName>
    </submittedName>
</protein>
<sequence>MIALPIPLIVSLVLAFLLLRAWRQGDLPWPFLALIALCAVQTLLVALVQHYGIRSLLPLQPVLACAVPPLAWIVFQTASLRALAPRDALHLGPVVGCALAVSMAPQALDPLVPATYAAYAAAILWRLRGGAPALPLARLETGGQPRRLWQALAAALILSAVSDLVIVVAFTMGRGDLVPLVVSLSSSLALLAVGLLGLSRDLPGTPEPAEAQPAPEATEADTALVARLDALLAADQSYLQPDLTLARLARKLKVPAKQLSTAINRTTGQNVSRHVNGWRIRHACDLLDKGLSVTEAIYASGFNTKSNFNREFSRVTGATPKAWQARQALSDSI</sequence>
<name>A0ABQ4NI89_9RHOB</name>
<evidence type="ECO:0000313" key="6">
    <source>
        <dbReference type="EMBL" id="GIT94144.1"/>
    </source>
</evidence>
<feature type="transmembrane region" description="Helical" evidence="4">
    <location>
        <begin position="177"/>
        <end position="198"/>
    </location>
</feature>
<dbReference type="PANTHER" id="PTHR43280:SF29">
    <property type="entry name" value="ARAC-FAMILY TRANSCRIPTIONAL REGULATOR"/>
    <property type="match status" value="1"/>
</dbReference>
<organism evidence="6 7">
    <name type="scientific">Jannaschia pagri</name>
    <dbReference type="NCBI Taxonomy" id="2829797"/>
    <lineage>
        <taxon>Bacteria</taxon>
        <taxon>Pseudomonadati</taxon>
        <taxon>Pseudomonadota</taxon>
        <taxon>Alphaproteobacteria</taxon>
        <taxon>Rhodobacterales</taxon>
        <taxon>Roseobacteraceae</taxon>
        <taxon>Jannaschia</taxon>
    </lineage>
</organism>
<dbReference type="Gene3D" id="1.10.10.60">
    <property type="entry name" value="Homeodomain-like"/>
    <property type="match status" value="1"/>
</dbReference>
<dbReference type="InterPro" id="IPR009057">
    <property type="entry name" value="Homeodomain-like_sf"/>
</dbReference>
<dbReference type="SUPFAM" id="SSF46689">
    <property type="entry name" value="Homeodomain-like"/>
    <property type="match status" value="1"/>
</dbReference>
<feature type="transmembrane region" description="Helical" evidence="4">
    <location>
        <begin position="148"/>
        <end position="171"/>
    </location>
</feature>
<evidence type="ECO:0000256" key="3">
    <source>
        <dbReference type="ARBA" id="ARBA00023163"/>
    </source>
</evidence>
<reference evidence="6 7" key="1">
    <citation type="submission" date="2021-05" db="EMBL/GenBank/DDBJ databases">
        <title>Bacteria Genome sequencing.</title>
        <authorList>
            <person name="Takabe Y."/>
            <person name="Nakajima Y."/>
            <person name="Suzuki S."/>
            <person name="Shiozaki T."/>
        </authorList>
    </citation>
    <scope>NUCLEOTIDE SEQUENCE [LARGE SCALE GENOMIC DNA]</scope>
    <source>
        <strain evidence="6 7">AI_62</strain>
    </source>
</reference>
<evidence type="ECO:0000256" key="1">
    <source>
        <dbReference type="ARBA" id="ARBA00023015"/>
    </source>
</evidence>
<comment type="caution">
    <text evidence="6">The sequence shown here is derived from an EMBL/GenBank/DDBJ whole genome shotgun (WGS) entry which is preliminary data.</text>
</comment>
<dbReference type="Pfam" id="PF12833">
    <property type="entry name" value="HTH_18"/>
    <property type="match status" value="1"/>
</dbReference>
<dbReference type="InterPro" id="IPR018062">
    <property type="entry name" value="HTH_AraC-typ_CS"/>
</dbReference>
<feature type="transmembrane region" description="Helical" evidence="4">
    <location>
        <begin position="6"/>
        <end position="22"/>
    </location>
</feature>
<keyword evidence="4" id="KW-0472">Membrane</keyword>
<evidence type="ECO:0000256" key="4">
    <source>
        <dbReference type="SAM" id="Phobius"/>
    </source>
</evidence>
<dbReference type="EMBL" id="BPFH01000001">
    <property type="protein sequence ID" value="GIT94144.1"/>
    <property type="molecule type" value="Genomic_DNA"/>
</dbReference>
<dbReference type="Proteomes" id="UP000786693">
    <property type="component" value="Unassembled WGS sequence"/>
</dbReference>
<keyword evidence="7" id="KW-1185">Reference proteome</keyword>
<keyword evidence="4" id="KW-1133">Transmembrane helix</keyword>
<dbReference type="PROSITE" id="PS00041">
    <property type="entry name" value="HTH_ARAC_FAMILY_1"/>
    <property type="match status" value="1"/>
</dbReference>
<feature type="transmembrane region" description="Helical" evidence="4">
    <location>
        <begin position="29"/>
        <end position="51"/>
    </location>
</feature>
<gene>
    <name evidence="6" type="ORF">JANAI62_07670</name>
</gene>
<feature type="transmembrane region" description="Helical" evidence="4">
    <location>
        <begin position="57"/>
        <end position="75"/>
    </location>
</feature>
<keyword evidence="2" id="KW-0238">DNA-binding</keyword>
<dbReference type="PANTHER" id="PTHR43280">
    <property type="entry name" value="ARAC-FAMILY TRANSCRIPTIONAL REGULATOR"/>
    <property type="match status" value="1"/>
</dbReference>
<dbReference type="InterPro" id="IPR018060">
    <property type="entry name" value="HTH_AraC"/>
</dbReference>
<dbReference type="PROSITE" id="PS01124">
    <property type="entry name" value="HTH_ARAC_FAMILY_2"/>
    <property type="match status" value="1"/>
</dbReference>
<accession>A0ABQ4NI89</accession>
<keyword evidence="4" id="KW-0812">Transmembrane</keyword>
<keyword evidence="1" id="KW-0805">Transcription regulation</keyword>
<feature type="domain" description="HTH araC/xylS-type" evidence="5">
    <location>
        <begin position="229"/>
        <end position="326"/>
    </location>
</feature>
<proteinExistence type="predicted"/>